<keyword evidence="1 3" id="KW-0807">Transducer</keyword>
<name>A0A1M7LY11_9FIRM</name>
<evidence type="ECO:0000256" key="1">
    <source>
        <dbReference type="ARBA" id="ARBA00023224"/>
    </source>
</evidence>
<dbReference type="CDD" id="cd11386">
    <property type="entry name" value="MCP_signal"/>
    <property type="match status" value="1"/>
</dbReference>
<gene>
    <name evidence="9" type="ORF">SAMN02746066_03503</name>
</gene>
<organism evidence="9 10">
    <name type="scientific">Anaerosporobacter mobilis DSM 15930</name>
    <dbReference type="NCBI Taxonomy" id="1120996"/>
    <lineage>
        <taxon>Bacteria</taxon>
        <taxon>Bacillati</taxon>
        <taxon>Bacillota</taxon>
        <taxon>Clostridia</taxon>
        <taxon>Lachnospirales</taxon>
        <taxon>Lachnospiraceae</taxon>
        <taxon>Anaerosporobacter</taxon>
    </lineage>
</organism>
<reference evidence="9 10" key="1">
    <citation type="submission" date="2016-11" db="EMBL/GenBank/DDBJ databases">
        <authorList>
            <person name="Jaros S."/>
            <person name="Januszkiewicz K."/>
            <person name="Wedrychowicz H."/>
        </authorList>
    </citation>
    <scope>NUCLEOTIDE SEQUENCE [LARGE SCALE GENOMIC DNA]</scope>
    <source>
        <strain evidence="9 10">DSM 15930</strain>
    </source>
</reference>
<dbReference type="CDD" id="cd18774">
    <property type="entry name" value="PDC2_HK_sensor"/>
    <property type="match status" value="1"/>
</dbReference>
<feature type="domain" description="Methyl-accepting transducer" evidence="7">
    <location>
        <begin position="454"/>
        <end position="704"/>
    </location>
</feature>
<dbReference type="PROSITE" id="PS50111">
    <property type="entry name" value="CHEMOTAXIS_TRANSDUC_2"/>
    <property type="match status" value="1"/>
</dbReference>
<evidence type="ECO:0000256" key="4">
    <source>
        <dbReference type="SAM" id="Coils"/>
    </source>
</evidence>
<dbReference type="InterPro" id="IPR004089">
    <property type="entry name" value="MCPsignal_dom"/>
</dbReference>
<evidence type="ECO:0000259" key="7">
    <source>
        <dbReference type="PROSITE" id="PS50111"/>
    </source>
</evidence>
<comment type="similarity">
    <text evidence="2">Belongs to the methyl-accepting chemotaxis (MCP) protein family.</text>
</comment>
<evidence type="ECO:0000256" key="5">
    <source>
        <dbReference type="SAM" id="MobiDB-lite"/>
    </source>
</evidence>
<sequence>MKIKKTTEMGKLTKKKAKNSKELQTVDLQNVTKKVIYDTKQAKKDAKKEAERLKREAKAYKSETKDMKKKSSIGFKLIVGFLVPVLFVIALGVISYRKASDGIITNYENASKQTLDLTTQYIEFGLNSIESAAIQFEFEDTTTKYFLNYVGAEKAEIQSIYTTLFNQMHSKKVSDEFIQDIHMVSDVVTPISSSGIKATDSYSNLMNSEEGKQMMESTQKSGWFGYCDGIDTTFKINKDNYAMRYIRKFSTANAAIVIDVKADTIDSILGNLDFGKGSYVALVTGDGREIHLDDSITEPVFLYEQFFIDNLESGEVSGNEYVTLNDEEYMYMYSKIGETGATICALMPKRVITAQAEGIKDITVVIVVISCIVALSLGLLITLGISKEIANIIKNLKLVASGDLTVKFRTRRKDEFLILAKNIQEMTDSMKGLINKTKDLSTTVSESSMQVTTSANTFTEATREISAAIDEIEQGVNQQANDSENCLQQMDKLSQKIENVSQNTLEMETIAQDTKVAVVSGADKMKELEIKTDSTDTVINQVVEEIVTLEKKSIAIGNIVSVINDIAEQTNLLSLNASIEAARAGDAGRGFAVVADEIRKLADQSANSVAQIHNIISEIQNSVKTTVQHVHAAGENMKQQKVAVDDTEKTFEDINHRVEQLVNNIKTITMSIAEIEGARINTLLAIESISAVSEENAAASTAVNETSKDQLKQVDMLDQAAKALDCNAKELVDAVQQFRVN</sequence>
<keyword evidence="6" id="KW-1133">Transmembrane helix</keyword>
<dbReference type="PANTHER" id="PTHR32089:SF112">
    <property type="entry name" value="LYSOZYME-LIKE PROTEIN-RELATED"/>
    <property type="match status" value="1"/>
</dbReference>
<dbReference type="Pfam" id="PF00015">
    <property type="entry name" value="MCPsignal"/>
    <property type="match status" value="1"/>
</dbReference>
<keyword evidence="4" id="KW-0175">Coiled coil</keyword>
<dbReference type="AlphaFoldDB" id="A0A1M7LY11"/>
<evidence type="ECO:0000256" key="2">
    <source>
        <dbReference type="ARBA" id="ARBA00029447"/>
    </source>
</evidence>
<keyword evidence="10" id="KW-1185">Reference proteome</keyword>
<evidence type="ECO:0000313" key="10">
    <source>
        <dbReference type="Proteomes" id="UP000184038"/>
    </source>
</evidence>
<dbReference type="GO" id="GO:0016020">
    <property type="term" value="C:membrane"/>
    <property type="evidence" value="ECO:0007669"/>
    <property type="project" value="InterPro"/>
</dbReference>
<dbReference type="Proteomes" id="UP000184038">
    <property type="component" value="Unassembled WGS sequence"/>
</dbReference>
<proteinExistence type="inferred from homology"/>
<dbReference type="PROSITE" id="PS50885">
    <property type="entry name" value="HAMP"/>
    <property type="match status" value="1"/>
</dbReference>
<dbReference type="GO" id="GO:0007165">
    <property type="term" value="P:signal transduction"/>
    <property type="evidence" value="ECO:0007669"/>
    <property type="project" value="UniProtKB-KW"/>
</dbReference>
<protein>
    <submittedName>
        <fullName evidence="9">Methyl-accepting chemotaxis protein</fullName>
    </submittedName>
</protein>
<feature type="domain" description="HAMP" evidence="8">
    <location>
        <begin position="383"/>
        <end position="435"/>
    </location>
</feature>
<feature type="region of interest" description="Disordered" evidence="5">
    <location>
        <begin position="1"/>
        <end position="21"/>
    </location>
</feature>
<dbReference type="OrthoDB" id="13222at2"/>
<keyword evidence="6" id="KW-0812">Transmembrane</keyword>
<keyword evidence="6" id="KW-0472">Membrane</keyword>
<dbReference type="Gene3D" id="3.30.450.20">
    <property type="entry name" value="PAS domain"/>
    <property type="match status" value="1"/>
</dbReference>
<evidence type="ECO:0000256" key="3">
    <source>
        <dbReference type="PROSITE-ProRule" id="PRU00284"/>
    </source>
</evidence>
<dbReference type="RefSeq" id="WP_073289697.1">
    <property type="nucleotide sequence ID" value="NZ_FRCP01000018.1"/>
</dbReference>
<dbReference type="SMART" id="SM00283">
    <property type="entry name" value="MA"/>
    <property type="match status" value="1"/>
</dbReference>
<dbReference type="Gene3D" id="1.10.287.950">
    <property type="entry name" value="Methyl-accepting chemotaxis protein"/>
    <property type="match status" value="1"/>
</dbReference>
<feature type="transmembrane region" description="Helical" evidence="6">
    <location>
        <begin position="73"/>
        <end position="96"/>
    </location>
</feature>
<dbReference type="CDD" id="cd06225">
    <property type="entry name" value="HAMP"/>
    <property type="match status" value="1"/>
</dbReference>
<feature type="coiled-coil region" evidence="4">
    <location>
        <begin position="36"/>
        <end position="70"/>
    </location>
</feature>
<dbReference type="InterPro" id="IPR003660">
    <property type="entry name" value="HAMP_dom"/>
</dbReference>
<dbReference type="STRING" id="1120996.SAMN02746066_03503"/>
<evidence type="ECO:0000259" key="8">
    <source>
        <dbReference type="PROSITE" id="PS50885"/>
    </source>
</evidence>
<dbReference type="PANTHER" id="PTHR32089">
    <property type="entry name" value="METHYL-ACCEPTING CHEMOTAXIS PROTEIN MCPB"/>
    <property type="match status" value="1"/>
</dbReference>
<dbReference type="Gene3D" id="1.10.8.500">
    <property type="entry name" value="HAMP domain in histidine kinase"/>
    <property type="match status" value="1"/>
</dbReference>
<dbReference type="EMBL" id="FRCP01000018">
    <property type="protein sequence ID" value="SHM83158.1"/>
    <property type="molecule type" value="Genomic_DNA"/>
</dbReference>
<accession>A0A1M7LY11</accession>
<dbReference type="SUPFAM" id="SSF58104">
    <property type="entry name" value="Methyl-accepting chemotaxis protein (MCP) signaling domain"/>
    <property type="match status" value="1"/>
</dbReference>
<feature type="transmembrane region" description="Helical" evidence="6">
    <location>
        <begin position="362"/>
        <end position="385"/>
    </location>
</feature>
<evidence type="ECO:0000313" key="9">
    <source>
        <dbReference type="EMBL" id="SHM83158.1"/>
    </source>
</evidence>
<evidence type="ECO:0000256" key="6">
    <source>
        <dbReference type="SAM" id="Phobius"/>
    </source>
</evidence>